<dbReference type="PANTHER" id="PTHR10587">
    <property type="entry name" value="GLYCOSYL TRANSFERASE-RELATED"/>
    <property type="match status" value="1"/>
</dbReference>
<protein>
    <submittedName>
        <fullName evidence="3">Polysaccharide deacetylase family sporulation protein PdaB</fullName>
    </submittedName>
</protein>
<dbReference type="InterPro" id="IPR011330">
    <property type="entry name" value="Glyco_hydro/deAcase_b/a-brl"/>
</dbReference>
<dbReference type="RefSeq" id="WP_110611291.1">
    <property type="nucleotide sequence ID" value="NZ_PDOD01000005.1"/>
</dbReference>
<dbReference type="PANTHER" id="PTHR10587:SF128">
    <property type="entry name" value="POLYSACCHARIDE DEACETYLASE PDAB-RELATED"/>
    <property type="match status" value="1"/>
</dbReference>
<organism evidence="3 4">
    <name type="scientific">Salipaludibacillus keqinensis</name>
    <dbReference type="NCBI Taxonomy" id="2045207"/>
    <lineage>
        <taxon>Bacteria</taxon>
        <taxon>Bacillati</taxon>
        <taxon>Bacillota</taxon>
        <taxon>Bacilli</taxon>
        <taxon>Bacillales</taxon>
        <taxon>Bacillaceae</taxon>
    </lineage>
</organism>
<dbReference type="OrthoDB" id="9806342at2"/>
<dbReference type="PROSITE" id="PS51677">
    <property type="entry name" value="NODB"/>
    <property type="match status" value="1"/>
</dbReference>
<comment type="caution">
    <text evidence="3">The sequence shown here is derived from an EMBL/GenBank/DDBJ whole genome shotgun (WGS) entry which is preliminary data.</text>
</comment>
<name>A0A323TCF5_9BACI</name>
<keyword evidence="1" id="KW-1133">Transmembrane helix</keyword>
<dbReference type="GO" id="GO:0016810">
    <property type="term" value="F:hydrolase activity, acting on carbon-nitrogen (but not peptide) bonds"/>
    <property type="evidence" value="ECO:0007669"/>
    <property type="project" value="InterPro"/>
</dbReference>
<dbReference type="Gene3D" id="3.20.20.370">
    <property type="entry name" value="Glycoside hydrolase/deacetylase"/>
    <property type="match status" value="1"/>
</dbReference>
<dbReference type="AlphaFoldDB" id="A0A323TCF5"/>
<dbReference type="GO" id="GO:0016020">
    <property type="term" value="C:membrane"/>
    <property type="evidence" value="ECO:0007669"/>
    <property type="project" value="TreeGrafter"/>
</dbReference>
<dbReference type="GO" id="GO:0005975">
    <property type="term" value="P:carbohydrate metabolic process"/>
    <property type="evidence" value="ECO:0007669"/>
    <property type="project" value="InterPro"/>
</dbReference>
<evidence type="ECO:0000313" key="4">
    <source>
        <dbReference type="Proteomes" id="UP000248214"/>
    </source>
</evidence>
<dbReference type="InterPro" id="IPR002509">
    <property type="entry name" value="NODB_dom"/>
</dbReference>
<feature type="domain" description="NodB homology" evidence="2">
    <location>
        <begin position="57"/>
        <end position="237"/>
    </location>
</feature>
<keyword evidence="1" id="KW-0812">Transmembrane</keyword>
<evidence type="ECO:0000259" key="2">
    <source>
        <dbReference type="PROSITE" id="PS51677"/>
    </source>
</evidence>
<accession>A0A323TCF5</accession>
<dbReference type="InterPro" id="IPR014132">
    <property type="entry name" value="PdaB-like"/>
</dbReference>
<sequence length="254" mass="28776">MNFIWVWHAKTLKRYMIIGIAAFFTAGILYVETPLLPVFSPNEEGPVAIHRVEAERPELALTFDISWGEQQLAPILETLQHKNVEHATFFVSAAWAERHPDLLQTIVDAGYEIGSHGYRHEHYTRWEEDQIKKDIQQAHSVLSELTEEAPKLLRPPNGSFDKRVLEVAESLNYDVIHWSIHSHDWENPGVEAIVENTTTNVTNGDIILFHASDSAKQTPEALPIALDKLESEGYSFVTISQLLTGVEMNAKEVD</sequence>
<dbReference type="Proteomes" id="UP000248214">
    <property type="component" value="Unassembled WGS sequence"/>
</dbReference>
<reference evidence="3 4" key="1">
    <citation type="submission" date="2017-10" db="EMBL/GenBank/DDBJ databases">
        <title>Bacillus sp. nov., a halophilic bacterium isolated from a Keqin Lake.</title>
        <authorList>
            <person name="Wang H."/>
        </authorList>
    </citation>
    <scope>NUCLEOTIDE SEQUENCE [LARGE SCALE GENOMIC DNA]</scope>
    <source>
        <strain evidence="3 4">KQ-12</strain>
    </source>
</reference>
<feature type="transmembrane region" description="Helical" evidence="1">
    <location>
        <begin position="12"/>
        <end position="31"/>
    </location>
</feature>
<dbReference type="EMBL" id="PDOD01000005">
    <property type="protein sequence ID" value="PYZ91904.1"/>
    <property type="molecule type" value="Genomic_DNA"/>
</dbReference>
<dbReference type="SUPFAM" id="SSF88713">
    <property type="entry name" value="Glycoside hydrolase/deacetylase"/>
    <property type="match status" value="1"/>
</dbReference>
<proteinExistence type="predicted"/>
<dbReference type="InterPro" id="IPR050248">
    <property type="entry name" value="Polysacc_deacetylase_ArnD"/>
</dbReference>
<keyword evidence="4" id="KW-1185">Reference proteome</keyword>
<dbReference type="Pfam" id="PF01522">
    <property type="entry name" value="Polysacc_deac_1"/>
    <property type="match status" value="1"/>
</dbReference>
<dbReference type="NCBIfam" id="TIGR02764">
    <property type="entry name" value="spore_ybaN_pdaB"/>
    <property type="match status" value="1"/>
</dbReference>
<evidence type="ECO:0000256" key="1">
    <source>
        <dbReference type="SAM" id="Phobius"/>
    </source>
</evidence>
<gene>
    <name evidence="3" type="primary">pdaB</name>
    <name evidence="3" type="ORF">CR194_16985</name>
</gene>
<keyword evidence="1" id="KW-0472">Membrane</keyword>
<evidence type="ECO:0000313" key="3">
    <source>
        <dbReference type="EMBL" id="PYZ91904.1"/>
    </source>
</evidence>